<dbReference type="FunFam" id="3.40.50.720:FF:000047">
    <property type="entry name" value="NADP-dependent L-serine/L-allo-threonine dehydrogenase"/>
    <property type="match status" value="1"/>
</dbReference>
<dbReference type="GO" id="GO:0016616">
    <property type="term" value="F:oxidoreductase activity, acting on the CH-OH group of donors, NAD or NADP as acceptor"/>
    <property type="evidence" value="ECO:0007669"/>
    <property type="project" value="UniProtKB-ARBA"/>
</dbReference>
<dbReference type="PROSITE" id="PS00061">
    <property type="entry name" value="ADH_SHORT"/>
    <property type="match status" value="1"/>
</dbReference>
<dbReference type="InterPro" id="IPR036291">
    <property type="entry name" value="NAD(P)-bd_dom_sf"/>
</dbReference>
<gene>
    <name evidence="5" type="primary">LOC115888691</name>
</gene>
<keyword evidence="2" id="KW-0560">Oxidoreductase</keyword>
<proteinExistence type="inferred from homology"/>
<reference evidence="5" key="1">
    <citation type="submission" date="2025-08" db="UniProtKB">
        <authorList>
            <consortium name="RefSeq"/>
        </authorList>
    </citation>
    <scope>IDENTIFICATION</scope>
    <source>
        <tissue evidence="5">Gonads</tissue>
    </source>
</reference>
<dbReference type="InterPro" id="IPR002347">
    <property type="entry name" value="SDR_fam"/>
</dbReference>
<accession>A0A6J2YNC9</accession>
<dbReference type="Gene3D" id="3.40.50.720">
    <property type="entry name" value="NAD(P)-binding Rossmann-like Domain"/>
    <property type="match status" value="1"/>
</dbReference>
<dbReference type="KEGG" id="soy:115888691"/>
<name>A0A6J2YNC9_SITOR</name>
<comment type="similarity">
    <text evidence="1 3">Belongs to the short-chain dehydrogenases/reductases (SDR) family.</text>
</comment>
<dbReference type="Pfam" id="PF00106">
    <property type="entry name" value="adh_short"/>
    <property type="match status" value="1"/>
</dbReference>
<dbReference type="PRINTS" id="PR00081">
    <property type="entry name" value="GDHRDH"/>
</dbReference>
<dbReference type="GeneID" id="115888691"/>
<dbReference type="AlphaFoldDB" id="A0A6J2YNC9"/>
<dbReference type="PRINTS" id="PR00080">
    <property type="entry name" value="SDRFAMILY"/>
</dbReference>
<dbReference type="PANTHER" id="PTHR43115">
    <property type="entry name" value="DEHYDROGENASE/REDUCTASE SDR FAMILY MEMBER 11"/>
    <property type="match status" value="1"/>
</dbReference>
<evidence type="ECO:0000256" key="2">
    <source>
        <dbReference type="ARBA" id="ARBA00023002"/>
    </source>
</evidence>
<evidence type="ECO:0000256" key="3">
    <source>
        <dbReference type="RuleBase" id="RU000363"/>
    </source>
</evidence>
<keyword evidence="4" id="KW-1185">Reference proteome</keyword>
<dbReference type="SUPFAM" id="SSF51735">
    <property type="entry name" value="NAD(P)-binding Rossmann-fold domains"/>
    <property type="match status" value="1"/>
</dbReference>
<dbReference type="PANTHER" id="PTHR43115:SF4">
    <property type="entry name" value="DEHYDROGENASE_REDUCTASE SDR FAMILY MEMBER 11"/>
    <property type="match status" value="1"/>
</dbReference>
<evidence type="ECO:0000256" key="1">
    <source>
        <dbReference type="ARBA" id="ARBA00006484"/>
    </source>
</evidence>
<dbReference type="FunCoup" id="A0A6J2YNC9">
    <property type="interactions" value="242"/>
</dbReference>
<dbReference type="OrthoDB" id="1933717at2759"/>
<dbReference type="InterPro" id="IPR020904">
    <property type="entry name" value="Sc_DH/Rdtase_CS"/>
</dbReference>
<dbReference type="RefSeq" id="XP_030764340.1">
    <property type="nucleotide sequence ID" value="XM_030908480.1"/>
</dbReference>
<dbReference type="Proteomes" id="UP000504635">
    <property type="component" value="Unplaced"/>
</dbReference>
<evidence type="ECO:0000313" key="5">
    <source>
        <dbReference type="RefSeq" id="XP_030764340.1"/>
    </source>
</evidence>
<organism evidence="4 5">
    <name type="scientific">Sitophilus oryzae</name>
    <name type="common">Rice weevil</name>
    <name type="synonym">Curculio oryzae</name>
    <dbReference type="NCBI Taxonomy" id="7048"/>
    <lineage>
        <taxon>Eukaryota</taxon>
        <taxon>Metazoa</taxon>
        <taxon>Ecdysozoa</taxon>
        <taxon>Arthropoda</taxon>
        <taxon>Hexapoda</taxon>
        <taxon>Insecta</taxon>
        <taxon>Pterygota</taxon>
        <taxon>Neoptera</taxon>
        <taxon>Endopterygota</taxon>
        <taxon>Coleoptera</taxon>
        <taxon>Polyphaga</taxon>
        <taxon>Cucujiformia</taxon>
        <taxon>Curculionidae</taxon>
        <taxon>Dryophthorinae</taxon>
        <taxon>Sitophilus</taxon>
    </lineage>
</organism>
<protein>
    <submittedName>
        <fullName evidence="5">Farnesol dehydrogenase-like</fullName>
    </submittedName>
</protein>
<sequence length="252" mass="27591">MVLSLDRWIGKVAVVTGASAGIGAEILKKLAESGIIAVGLARRAEKIQEFSKKCSNLKGKIHAIRCDVTNETDVKKAFEEIKKIGAVHILINNAGTMGKTNLYDGQCEEWRRILETNVMGPCIVAKEAIRVMSEQKIAGQIININSILGHHVYNIPKANIYPASKHALTALTETLRLELIGIDSDIKVTSLSPGPVDDTEFFVRSNIGKDGDGPIKHFLKPEDIVDSVMYVLSTPPHLHVAELMLRPLKEPL</sequence>
<evidence type="ECO:0000313" key="4">
    <source>
        <dbReference type="Proteomes" id="UP000504635"/>
    </source>
</evidence>
<dbReference type="InParanoid" id="A0A6J2YNC9"/>